<evidence type="ECO:0000256" key="1">
    <source>
        <dbReference type="ARBA" id="ARBA00007905"/>
    </source>
</evidence>
<dbReference type="Pfam" id="PF00248">
    <property type="entry name" value="Aldo_ket_red"/>
    <property type="match status" value="1"/>
</dbReference>
<dbReference type="InterPro" id="IPR036812">
    <property type="entry name" value="NAD(P)_OxRdtase_dom_sf"/>
</dbReference>
<dbReference type="InterPro" id="IPR023210">
    <property type="entry name" value="NADP_OxRdtase_dom"/>
</dbReference>
<feature type="binding site" evidence="5">
    <location>
        <position position="92"/>
    </location>
    <ligand>
        <name>substrate</name>
    </ligand>
</feature>
<dbReference type="PROSITE" id="PS00798">
    <property type="entry name" value="ALDOKETO_REDUCTASE_1"/>
    <property type="match status" value="1"/>
</dbReference>
<evidence type="ECO:0000256" key="6">
    <source>
        <dbReference type="PIRSR" id="PIRSR000097-3"/>
    </source>
</evidence>
<dbReference type="PRINTS" id="PR00069">
    <property type="entry name" value="ALDKETRDTASE"/>
</dbReference>
<accession>A0A433X4B2</accession>
<organism evidence="8 9">
    <name type="scientific">Arsenicitalea aurantiaca</name>
    <dbReference type="NCBI Taxonomy" id="1783274"/>
    <lineage>
        <taxon>Bacteria</taxon>
        <taxon>Pseudomonadati</taxon>
        <taxon>Pseudomonadota</taxon>
        <taxon>Alphaproteobacteria</taxon>
        <taxon>Hyphomicrobiales</taxon>
        <taxon>Devosiaceae</taxon>
        <taxon>Arsenicitalea</taxon>
    </lineage>
</organism>
<protein>
    <submittedName>
        <fullName evidence="8">Aldo/keto reductase</fullName>
    </submittedName>
</protein>
<reference evidence="8 9" key="1">
    <citation type="journal article" date="2016" name="Int. J. Syst. Evol. Microbiol.">
        <title>Arsenicitalea aurantiaca gen. nov., sp. nov., a new member of the family Hyphomicrobiaceae, isolated from high-arsenic sediment.</title>
        <authorList>
            <person name="Mu Y."/>
            <person name="Zhou L."/>
            <person name="Zeng X.C."/>
            <person name="Liu L."/>
            <person name="Pan Y."/>
            <person name="Chen X."/>
            <person name="Wang J."/>
            <person name="Li S."/>
            <person name="Li W.J."/>
            <person name="Wang Y."/>
        </authorList>
    </citation>
    <scope>NUCLEOTIDE SEQUENCE [LARGE SCALE GENOMIC DNA]</scope>
    <source>
        <strain evidence="8 9">42-50</strain>
    </source>
</reference>
<evidence type="ECO:0000259" key="7">
    <source>
        <dbReference type="Pfam" id="PF00248"/>
    </source>
</evidence>
<evidence type="ECO:0000313" key="8">
    <source>
        <dbReference type="EMBL" id="RUT28905.1"/>
    </source>
</evidence>
<comment type="caution">
    <text evidence="8">The sequence shown here is derived from an EMBL/GenBank/DDBJ whole genome shotgun (WGS) entry which is preliminary data.</text>
</comment>
<evidence type="ECO:0000256" key="2">
    <source>
        <dbReference type="ARBA" id="ARBA00022857"/>
    </source>
</evidence>
<dbReference type="PANTHER" id="PTHR43827:SF3">
    <property type="entry name" value="NADP-DEPENDENT OXIDOREDUCTASE DOMAIN-CONTAINING PROTEIN"/>
    <property type="match status" value="1"/>
</dbReference>
<dbReference type="Gene3D" id="3.20.20.100">
    <property type="entry name" value="NADP-dependent oxidoreductase domain"/>
    <property type="match status" value="1"/>
</dbReference>
<evidence type="ECO:0000256" key="3">
    <source>
        <dbReference type="ARBA" id="ARBA00023002"/>
    </source>
</evidence>
<sequence>MGLGTAKRNGPEGVAAIEAAIEIGYRHLDTAQDYRSEAECGEAMRHSGLPREDFFVTTKVSTSNLGPGDVVPSLRRSAEELGIDVIDLALVHWPAKNGEYPLETYMPQMAEALSLGLVRQIGVSNFPIAYLERSEAIIGENLIANNQVEVHPFLQNRALVAHCRSRGIAVTCYMPIAGGRVASEPEICRIAEKHGATPEQVSLAYLMALDLIVIPSSADAGRLRANFGATGLTLDDDDMRAMAALDRGERLIVRDWGPVFD</sequence>
<name>A0A433X4B2_9HYPH</name>
<dbReference type="InterPro" id="IPR018170">
    <property type="entry name" value="Aldo/ket_reductase_CS"/>
</dbReference>
<evidence type="ECO:0000256" key="4">
    <source>
        <dbReference type="PIRSR" id="PIRSR000097-1"/>
    </source>
</evidence>
<dbReference type="GO" id="GO:1990002">
    <property type="term" value="F:methylglyoxal reductase (NADPH) (acetol producing) activity"/>
    <property type="evidence" value="ECO:0007669"/>
    <property type="project" value="TreeGrafter"/>
</dbReference>
<dbReference type="GO" id="GO:0051596">
    <property type="term" value="P:methylglyoxal catabolic process"/>
    <property type="evidence" value="ECO:0007669"/>
    <property type="project" value="TreeGrafter"/>
</dbReference>
<dbReference type="SUPFAM" id="SSF51430">
    <property type="entry name" value="NAD(P)-linked oxidoreductase"/>
    <property type="match status" value="1"/>
</dbReference>
<feature type="site" description="Lowers pKa of active site Tyr" evidence="6">
    <location>
        <position position="59"/>
    </location>
</feature>
<dbReference type="PIRSF" id="PIRSF000097">
    <property type="entry name" value="AKR"/>
    <property type="match status" value="1"/>
</dbReference>
<gene>
    <name evidence="8" type="ORF">EMQ25_15880</name>
</gene>
<proteinExistence type="inferred from homology"/>
<dbReference type="PROSITE" id="PS00062">
    <property type="entry name" value="ALDOKETO_REDUCTASE_2"/>
    <property type="match status" value="1"/>
</dbReference>
<dbReference type="EMBL" id="RZNJ01000006">
    <property type="protein sequence ID" value="RUT28905.1"/>
    <property type="molecule type" value="Genomic_DNA"/>
</dbReference>
<dbReference type="OrthoDB" id="9804790at2"/>
<feature type="active site" description="Proton donor" evidence="4">
    <location>
        <position position="34"/>
    </location>
</feature>
<dbReference type="AlphaFoldDB" id="A0A433X4B2"/>
<dbReference type="Proteomes" id="UP000281547">
    <property type="component" value="Unassembled WGS sequence"/>
</dbReference>
<keyword evidence="2" id="KW-0521">NADP</keyword>
<evidence type="ECO:0000256" key="5">
    <source>
        <dbReference type="PIRSR" id="PIRSR000097-2"/>
    </source>
</evidence>
<dbReference type="InterPro" id="IPR020471">
    <property type="entry name" value="AKR"/>
</dbReference>
<keyword evidence="9" id="KW-1185">Reference proteome</keyword>
<comment type="similarity">
    <text evidence="1">Belongs to the aldo/keto reductase family.</text>
</comment>
<feature type="domain" description="NADP-dependent oxidoreductase" evidence="7">
    <location>
        <begin position="4"/>
        <end position="246"/>
    </location>
</feature>
<keyword evidence="3" id="KW-0560">Oxidoreductase</keyword>
<evidence type="ECO:0000313" key="9">
    <source>
        <dbReference type="Proteomes" id="UP000281547"/>
    </source>
</evidence>
<dbReference type="PANTHER" id="PTHR43827">
    <property type="entry name" value="2,5-DIKETO-D-GLUCONIC ACID REDUCTASE"/>
    <property type="match status" value="1"/>
</dbReference>